<keyword evidence="6 14" id="KW-1133">Transmembrane helix</keyword>
<evidence type="ECO:0000256" key="8">
    <source>
        <dbReference type="ARBA" id="ARBA00023136"/>
    </source>
</evidence>
<dbReference type="NCBIfam" id="TIGR00560">
    <property type="entry name" value="pgsA"/>
    <property type="match status" value="1"/>
</dbReference>
<dbReference type="AlphaFoldDB" id="A0A1B3SLF3"/>
<feature type="region of interest" description="Disordered" evidence="13">
    <location>
        <begin position="221"/>
        <end position="249"/>
    </location>
</feature>
<sequence length="249" mass="27969">MNLANKITMIRIVLVPIIVVLMLLCNFDNTAPNTFGVLNNLVIDTKIYKLPIVYLVAGILFIISSFTDMLDGYVARKYKMVTTFGKFFDSIADKLLTNSILIVFAVVGAIPVWMCVILIGRDFMIDVVRQILASSKVVMAANQLGRYRATAEMAGLSILFFVGYRFFGGESFGTQQYDEFGWVNQIVMIPMYLTTILSIAAAINYIYLNRKVLFSTTLQSSNSSEKRSENEKIVKKEQKTNDKGNEVDV</sequence>
<keyword evidence="3" id="KW-0444">Lipid biosynthesis</keyword>
<gene>
    <name evidence="15" type="primary">pgsA</name>
    <name evidence="15" type="ORF">SHELI_v1c08040</name>
</gene>
<evidence type="ECO:0000256" key="4">
    <source>
        <dbReference type="ARBA" id="ARBA00022679"/>
    </source>
</evidence>
<evidence type="ECO:0000256" key="14">
    <source>
        <dbReference type="SAM" id="Phobius"/>
    </source>
</evidence>
<dbReference type="Proteomes" id="UP000094378">
    <property type="component" value="Chromosome"/>
</dbReference>
<evidence type="ECO:0000256" key="3">
    <source>
        <dbReference type="ARBA" id="ARBA00022516"/>
    </source>
</evidence>
<evidence type="ECO:0000256" key="7">
    <source>
        <dbReference type="ARBA" id="ARBA00023098"/>
    </source>
</evidence>
<dbReference type="PATRIC" id="fig|216938.3.peg.817"/>
<dbReference type="InterPro" id="IPR048254">
    <property type="entry name" value="CDP_ALCOHOL_P_TRANSF_CS"/>
</dbReference>
<dbReference type="EC" id="2.7.8.5" evidence="11"/>
<dbReference type="OrthoDB" id="9796672at2"/>
<comment type="similarity">
    <text evidence="2 12">Belongs to the CDP-alcohol phosphatidyltransferase class-I family.</text>
</comment>
<feature type="transmembrane region" description="Helical" evidence="14">
    <location>
        <begin position="12"/>
        <end position="31"/>
    </location>
</feature>
<accession>A0A1B3SLF3</accession>
<keyword evidence="4 12" id="KW-0808">Transferase</keyword>
<evidence type="ECO:0000256" key="11">
    <source>
        <dbReference type="NCBIfam" id="TIGR00560"/>
    </source>
</evidence>
<dbReference type="EMBL" id="CP017015">
    <property type="protein sequence ID" value="AOG60753.1"/>
    <property type="molecule type" value="Genomic_DNA"/>
</dbReference>
<comment type="subcellular location">
    <subcellularLocation>
        <location evidence="1">Membrane</location>
        <topology evidence="1">Multi-pass membrane protein</topology>
    </subcellularLocation>
</comment>
<feature type="transmembrane region" description="Helical" evidence="14">
    <location>
        <begin position="52"/>
        <end position="75"/>
    </location>
</feature>
<dbReference type="Pfam" id="PF01066">
    <property type="entry name" value="CDP-OH_P_transf"/>
    <property type="match status" value="1"/>
</dbReference>
<feature type="transmembrane region" description="Helical" evidence="14">
    <location>
        <begin position="187"/>
        <end position="208"/>
    </location>
</feature>
<dbReference type="KEGG" id="shj:SHELI_v1c08040"/>
<keyword evidence="10" id="KW-1208">Phospholipid metabolism</keyword>
<dbReference type="PROSITE" id="PS00379">
    <property type="entry name" value="CDP_ALCOHOL_P_TRANSF"/>
    <property type="match status" value="1"/>
</dbReference>
<dbReference type="PANTHER" id="PTHR14269:SF62">
    <property type="entry name" value="CDP-DIACYLGLYCEROL--GLYCEROL-3-PHOSPHATE 3-PHOSPHATIDYLTRANSFERASE 1, CHLOROPLASTIC"/>
    <property type="match status" value="1"/>
</dbReference>
<keyword evidence="7" id="KW-0443">Lipid metabolism</keyword>
<dbReference type="GO" id="GO:0046474">
    <property type="term" value="P:glycerophospholipid biosynthetic process"/>
    <property type="evidence" value="ECO:0007669"/>
    <property type="project" value="TreeGrafter"/>
</dbReference>
<keyword evidence="8 14" id="KW-0472">Membrane</keyword>
<dbReference type="GO" id="GO:0008444">
    <property type="term" value="F:CDP-diacylglycerol-glycerol-3-phosphate 3-phosphatidyltransferase activity"/>
    <property type="evidence" value="ECO:0007669"/>
    <property type="project" value="UniProtKB-UniRule"/>
</dbReference>
<dbReference type="InterPro" id="IPR004570">
    <property type="entry name" value="Phosphatidylglycerol_P_synth"/>
</dbReference>
<reference evidence="15 16" key="1">
    <citation type="submission" date="2016-08" db="EMBL/GenBank/DDBJ databases">
        <title>Complete genome sequence of Spiroplasma helicoides TABS-2 (DSM 22551).</title>
        <authorList>
            <person name="Shen W.-Y."/>
            <person name="Lo W.-S."/>
            <person name="Lai Y.-C."/>
            <person name="Kuo C.-H."/>
        </authorList>
    </citation>
    <scope>NUCLEOTIDE SEQUENCE [LARGE SCALE GENOMIC DNA]</scope>
    <source>
        <strain evidence="15 16">TABS-2</strain>
    </source>
</reference>
<evidence type="ECO:0000256" key="5">
    <source>
        <dbReference type="ARBA" id="ARBA00022692"/>
    </source>
</evidence>
<evidence type="ECO:0000313" key="15">
    <source>
        <dbReference type="EMBL" id="AOG60753.1"/>
    </source>
</evidence>
<dbReference type="InterPro" id="IPR043130">
    <property type="entry name" value="CDP-OH_PTrfase_TM_dom"/>
</dbReference>
<feature type="compositionally biased region" description="Basic and acidic residues" evidence="13">
    <location>
        <begin position="224"/>
        <end position="249"/>
    </location>
</feature>
<dbReference type="PANTHER" id="PTHR14269">
    <property type="entry name" value="CDP-DIACYLGLYCEROL--GLYCEROL-3-PHOSPHATE 3-PHOSPHATIDYLTRANSFERASE-RELATED"/>
    <property type="match status" value="1"/>
</dbReference>
<keyword evidence="9" id="KW-0594">Phospholipid biosynthesis</keyword>
<proteinExistence type="inferred from homology"/>
<name>A0A1B3SLF3_9MOLU</name>
<protein>
    <recommendedName>
        <fullName evidence="11">CDP-diacylglycerol--glycerol-3-phosphate 3-phosphatidyltransferase</fullName>
        <ecNumber evidence="11">2.7.8.5</ecNumber>
    </recommendedName>
</protein>
<dbReference type="STRING" id="216938.SHELI_v1c08040"/>
<evidence type="ECO:0000256" key="1">
    <source>
        <dbReference type="ARBA" id="ARBA00004141"/>
    </source>
</evidence>
<evidence type="ECO:0000256" key="12">
    <source>
        <dbReference type="RuleBase" id="RU003750"/>
    </source>
</evidence>
<dbReference type="RefSeq" id="WP_069116932.1">
    <property type="nucleotide sequence ID" value="NZ_CP017015.1"/>
</dbReference>
<keyword evidence="5 14" id="KW-0812">Transmembrane</keyword>
<keyword evidence="16" id="KW-1185">Reference proteome</keyword>
<dbReference type="InterPro" id="IPR000462">
    <property type="entry name" value="CDP-OH_P_trans"/>
</dbReference>
<evidence type="ECO:0000256" key="6">
    <source>
        <dbReference type="ARBA" id="ARBA00022989"/>
    </source>
</evidence>
<evidence type="ECO:0000256" key="2">
    <source>
        <dbReference type="ARBA" id="ARBA00010441"/>
    </source>
</evidence>
<dbReference type="GO" id="GO:0016020">
    <property type="term" value="C:membrane"/>
    <property type="evidence" value="ECO:0007669"/>
    <property type="project" value="UniProtKB-SubCell"/>
</dbReference>
<dbReference type="Gene3D" id="1.20.120.1760">
    <property type="match status" value="1"/>
</dbReference>
<organism evidence="15 16">
    <name type="scientific">Spiroplasma helicoides</name>
    <dbReference type="NCBI Taxonomy" id="216938"/>
    <lineage>
        <taxon>Bacteria</taxon>
        <taxon>Bacillati</taxon>
        <taxon>Mycoplasmatota</taxon>
        <taxon>Mollicutes</taxon>
        <taxon>Entomoplasmatales</taxon>
        <taxon>Spiroplasmataceae</taxon>
        <taxon>Spiroplasma</taxon>
    </lineage>
</organism>
<evidence type="ECO:0000256" key="13">
    <source>
        <dbReference type="SAM" id="MobiDB-lite"/>
    </source>
</evidence>
<evidence type="ECO:0000256" key="10">
    <source>
        <dbReference type="ARBA" id="ARBA00023264"/>
    </source>
</evidence>
<feature type="transmembrane region" description="Helical" evidence="14">
    <location>
        <begin position="95"/>
        <end position="119"/>
    </location>
</feature>
<evidence type="ECO:0000256" key="9">
    <source>
        <dbReference type="ARBA" id="ARBA00023209"/>
    </source>
</evidence>
<dbReference type="InterPro" id="IPR050324">
    <property type="entry name" value="CDP-alcohol_PTase-I"/>
</dbReference>
<evidence type="ECO:0000313" key="16">
    <source>
        <dbReference type="Proteomes" id="UP000094378"/>
    </source>
</evidence>